<comment type="similarity">
    <text evidence="1 15">Belongs to the thymidine kinase family.</text>
</comment>
<evidence type="ECO:0000256" key="15">
    <source>
        <dbReference type="RuleBase" id="RU004165"/>
    </source>
</evidence>
<evidence type="ECO:0000256" key="5">
    <source>
        <dbReference type="ARBA" id="ARBA00022679"/>
    </source>
</evidence>
<evidence type="ECO:0000256" key="12">
    <source>
        <dbReference type="PIRSR" id="PIRSR035805-1"/>
    </source>
</evidence>
<feature type="binding site" evidence="13">
    <location>
        <position position="177"/>
    </location>
    <ligand>
        <name>substrate</name>
    </ligand>
</feature>
<keyword evidence="9" id="KW-0862">Zinc</keyword>
<evidence type="ECO:0000256" key="1">
    <source>
        <dbReference type="ARBA" id="ARBA00007587"/>
    </source>
</evidence>
<evidence type="ECO:0000256" key="10">
    <source>
        <dbReference type="ARBA" id="ARBA00022840"/>
    </source>
</evidence>
<evidence type="ECO:0000256" key="2">
    <source>
        <dbReference type="ARBA" id="ARBA00012118"/>
    </source>
</evidence>
<dbReference type="GO" id="GO:0005524">
    <property type="term" value="F:ATP binding"/>
    <property type="evidence" value="ECO:0007669"/>
    <property type="project" value="UniProtKB-KW"/>
</dbReference>
<evidence type="ECO:0000256" key="4">
    <source>
        <dbReference type="ARBA" id="ARBA00022634"/>
    </source>
</evidence>
<evidence type="ECO:0000256" key="13">
    <source>
        <dbReference type="PIRSR" id="PIRSR035805-2"/>
    </source>
</evidence>
<dbReference type="EMBL" id="MK500327">
    <property type="protein sequence ID" value="QBK85447.1"/>
    <property type="molecule type" value="Genomic_DNA"/>
</dbReference>
<evidence type="ECO:0000256" key="11">
    <source>
        <dbReference type="ARBA" id="ARBA00048254"/>
    </source>
</evidence>
<feature type="active site" description="Proton acceptor" evidence="12">
    <location>
        <position position="91"/>
    </location>
</feature>
<evidence type="ECO:0000256" key="8">
    <source>
        <dbReference type="ARBA" id="ARBA00022777"/>
    </source>
</evidence>
<dbReference type="GO" id="GO:0071897">
    <property type="term" value="P:DNA biosynthetic process"/>
    <property type="evidence" value="ECO:0007669"/>
    <property type="project" value="UniProtKB-KW"/>
</dbReference>
<evidence type="ECO:0000313" key="16">
    <source>
        <dbReference type="EMBL" id="QBK85447.1"/>
    </source>
</evidence>
<dbReference type="PROSITE" id="PS00603">
    <property type="entry name" value="TK_CELLULAR_TYPE"/>
    <property type="match status" value="1"/>
</dbReference>
<reference evidence="16" key="1">
    <citation type="journal article" date="2019" name="MBio">
        <title>Virus Genomes from Deep Sea Sediments Expand the Ocean Megavirome and Support Independent Origins of Viral Gigantism.</title>
        <authorList>
            <person name="Backstrom D."/>
            <person name="Yutin N."/>
            <person name="Jorgensen S.L."/>
            <person name="Dharamshi J."/>
            <person name="Homa F."/>
            <person name="Zaremba-Niedwiedzka K."/>
            <person name="Spang A."/>
            <person name="Wolf Y.I."/>
            <person name="Koonin E.V."/>
            <person name="Ettema T.J."/>
        </authorList>
    </citation>
    <scope>NUCLEOTIDE SEQUENCE</scope>
</reference>
<dbReference type="InterPro" id="IPR020633">
    <property type="entry name" value="Thymidine_kinase_CS"/>
</dbReference>
<dbReference type="InterPro" id="IPR001267">
    <property type="entry name" value="Thymidine_kinase"/>
</dbReference>
<dbReference type="Pfam" id="PF00265">
    <property type="entry name" value="TK"/>
    <property type="match status" value="1"/>
</dbReference>
<evidence type="ECO:0000256" key="3">
    <source>
        <dbReference type="ARBA" id="ARBA00020079"/>
    </source>
</evidence>
<evidence type="ECO:0000256" key="14">
    <source>
        <dbReference type="RuleBase" id="RU000544"/>
    </source>
</evidence>
<evidence type="ECO:0000256" key="6">
    <source>
        <dbReference type="ARBA" id="ARBA00022723"/>
    </source>
</evidence>
<dbReference type="InterPro" id="IPR027417">
    <property type="entry name" value="P-loop_NTPase"/>
</dbReference>
<dbReference type="PANTHER" id="PTHR11441:SF0">
    <property type="entry name" value="THYMIDINE KINASE, CYTOSOLIC"/>
    <property type="match status" value="1"/>
</dbReference>
<dbReference type="PANTHER" id="PTHR11441">
    <property type="entry name" value="THYMIDINE KINASE"/>
    <property type="match status" value="1"/>
</dbReference>
<dbReference type="SUPFAM" id="SSF52540">
    <property type="entry name" value="P-loop containing nucleoside triphosphate hydrolases"/>
    <property type="match status" value="1"/>
</dbReference>
<gene>
    <name evidence="16" type="ORF">LCMAC101_00340</name>
</gene>
<keyword evidence="6" id="KW-0479">Metal-binding</keyword>
<keyword evidence="8 14" id="KW-0418">Kinase</keyword>
<evidence type="ECO:0000256" key="9">
    <source>
        <dbReference type="ARBA" id="ARBA00022833"/>
    </source>
</evidence>
<organism evidence="16">
    <name type="scientific">Marseillevirus LCMAC101</name>
    <dbReference type="NCBI Taxonomy" id="2506602"/>
    <lineage>
        <taxon>Viruses</taxon>
        <taxon>Varidnaviria</taxon>
        <taxon>Bamfordvirae</taxon>
        <taxon>Nucleocytoviricota</taxon>
        <taxon>Megaviricetes</taxon>
        <taxon>Pimascovirales</taxon>
        <taxon>Pimascovirales incertae sedis</taxon>
        <taxon>Marseilleviridae</taxon>
    </lineage>
</organism>
<comment type="catalytic activity">
    <reaction evidence="11 14">
        <text>thymidine + ATP = dTMP + ADP + H(+)</text>
        <dbReference type="Rhea" id="RHEA:19129"/>
        <dbReference type="ChEBI" id="CHEBI:15378"/>
        <dbReference type="ChEBI" id="CHEBI:17748"/>
        <dbReference type="ChEBI" id="CHEBI:30616"/>
        <dbReference type="ChEBI" id="CHEBI:63528"/>
        <dbReference type="ChEBI" id="CHEBI:456216"/>
        <dbReference type="EC" id="2.7.1.21"/>
    </reaction>
</comment>
<protein>
    <recommendedName>
        <fullName evidence="3 14">Thymidine kinase</fullName>
        <ecNumber evidence="2 14">2.7.1.21</ecNumber>
    </recommendedName>
</protein>
<proteinExistence type="inferred from homology"/>
<keyword evidence="7 14" id="KW-0547">Nucleotide-binding</keyword>
<dbReference type="PIRSF" id="PIRSF035805">
    <property type="entry name" value="TK_cell"/>
    <property type="match status" value="1"/>
</dbReference>
<dbReference type="EC" id="2.7.1.21" evidence="2 14"/>
<sequence length="189" mass="21335">MNVGELQLIIGPMWAGKTTELLRRLFNEAAVGLKCIYINHSKDKERSTESFSTHNPLYKEKLSKESGVTLVSARRINDIDVTGYDVVGIDESQFFDHLVDDVLCLVDDKHKTLIVSGLNGDKHREKMGEINDLIPHMDSCTFLTAYCRFCADKGIKRNAIFSYKFGTGSDIGGDDKYVPLCRDCWLHIL</sequence>
<accession>A0A481YRB2</accession>
<dbReference type="GO" id="GO:0046872">
    <property type="term" value="F:metal ion binding"/>
    <property type="evidence" value="ECO:0007669"/>
    <property type="project" value="UniProtKB-KW"/>
</dbReference>
<keyword evidence="10 14" id="KW-0067">ATP-binding</keyword>
<name>A0A481YRB2_9VIRU</name>
<dbReference type="Gene3D" id="3.40.50.300">
    <property type="entry name" value="P-loop containing nucleotide triphosphate hydrolases"/>
    <property type="match status" value="1"/>
</dbReference>
<dbReference type="Gene3D" id="3.30.60.20">
    <property type="match status" value="1"/>
</dbReference>
<evidence type="ECO:0000256" key="7">
    <source>
        <dbReference type="ARBA" id="ARBA00022741"/>
    </source>
</evidence>
<keyword evidence="4 14" id="KW-0237">DNA synthesis</keyword>
<keyword evidence="5 14" id="KW-0808">Transferase</keyword>
<dbReference type="GO" id="GO:0004797">
    <property type="term" value="F:thymidine kinase activity"/>
    <property type="evidence" value="ECO:0007669"/>
    <property type="project" value="UniProtKB-EC"/>
</dbReference>
<dbReference type="GO" id="GO:0046104">
    <property type="term" value="P:thymidine metabolic process"/>
    <property type="evidence" value="ECO:0007669"/>
    <property type="project" value="TreeGrafter"/>
</dbReference>